<organism evidence="1 2">
    <name type="scientific">Endozoicomonas montiporae</name>
    <dbReference type="NCBI Taxonomy" id="1027273"/>
    <lineage>
        <taxon>Bacteria</taxon>
        <taxon>Pseudomonadati</taxon>
        <taxon>Pseudomonadota</taxon>
        <taxon>Gammaproteobacteria</taxon>
        <taxon>Oceanospirillales</taxon>
        <taxon>Endozoicomonadaceae</taxon>
        <taxon>Endozoicomonas</taxon>
    </lineage>
</organism>
<reference evidence="1 2" key="1">
    <citation type="submission" date="2014-06" db="EMBL/GenBank/DDBJ databases">
        <title>Whole Genome Sequences of Three Symbiotic Endozoicomonas Bacteria.</title>
        <authorList>
            <person name="Neave M.J."/>
            <person name="Apprill A."/>
            <person name="Voolstra C.R."/>
        </authorList>
    </citation>
    <scope>NUCLEOTIDE SEQUENCE [LARGE SCALE GENOMIC DNA]</scope>
    <source>
        <strain evidence="1 2">LMG 24815</strain>
    </source>
</reference>
<accession>A0A081N5G6</accession>
<gene>
    <name evidence="1" type="ORF">GZ77_15415</name>
</gene>
<comment type="caution">
    <text evidence="1">The sequence shown here is derived from an EMBL/GenBank/DDBJ whole genome shotgun (WGS) entry which is preliminary data.</text>
</comment>
<dbReference type="Proteomes" id="UP000028006">
    <property type="component" value="Unassembled WGS sequence"/>
</dbReference>
<name>A0A081N5G6_9GAMM</name>
<dbReference type="EMBL" id="JOKG01000003">
    <property type="protein sequence ID" value="KEQ13689.1"/>
    <property type="molecule type" value="Genomic_DNA"/>
</dbReference>
<evidence type="ECO:0000313" key="1">
    <source>
        <dbReference type="EMBL" id="KEQ13689.1"/>
    </source>
</evidence>
<sequence length="74" mass="7933">MASHHGGMVTALLALANNDMDAAANAYEGNEFTEQLQNAILADIQSVGQASENLILFLFLLRRSLPVSNPDCTN</sequence>
<dbReference type="RefSeq" id="WP_034876758.1">
    <property type="nucleotide sequence ID" value="NZ_JOKG01000003.1"/>
</dbReference>
<evidence type="ECO:0000313" key="2">
    <source>
        <dbReference type="Proteomes" id="UP000028006"/>
    </source>
</evidence>
<proteinExistence type="predicted"/>
<protein>
    <recommendedName>
        <fullName evidence="3">DUF305 domain-containing protein</fullName>
    </recommendedName>
</protein>
<dbReference type="AlphaFoldDB" id="A0A081N5G6"/>
<keyword evidence="2" id="KW-1185">Reference proteome</keyword>
<evidence type="ECO:0008006" key="3">
    <source>
        <dbReference type="Google" id="ProtNLM"/>
    </source>
</evidence>